<dbReference type="GO" id="GO:0022857">
    <property type="term" value="F:transmembrane transporter activity"/>
    <property type="evidence" value="ECO:0007669"/>
    <property type="project" value="InterPro"/>
</dbReference>
<keyword evidence="4 6" id="KW-0472">Membrane</keyword>
<feature type="transmembrane region" description="Helical" evidence="6">
    <location>
        <begin position="136"/>
        <end position="160"/>
    </location>
</feature>
<evidence type="ECO:0000256" key="1">
    <source>
        <dbReference type="ARBA" id="ARBA00004651"/>
    </source>
</evidence>
<reference evidence="8 9" key="1">
    <citation type="submission" date="2019-02" db="EMBL/GenBank/DDBJ databases">
        <authorList>
            <person name="Khodamoradi S."/>
            <person name="Hahnke R.L."/>
            <person name="Kaempfer P."/>
            <person name="Schumann P."/>
            <person name="Rohde M."/>
            <person name="Steinert M."/>
            <person name="Luzhetskyy A."/>
            <person name="Wink J."/>
            <person name="Ruckert C."/>
        </authorList>
    </citation>
    <scope>NUCLEOTIDE SEQUENCE [LARGE SCALE GENOMIC DNA]</scope>
    <source>
        <strain evidence="8 9">M2</strain>
    </source>
</reference>
<comment type="subcellular location">
    <subcellularLocation>
        <location evidence="1">Cell membrane</location>
        <topology evidence="1">Multi-pass membrane protein</topology>
    </subcellularLocation>
</comment>
<dbReference type="KEGG" id="strr:EKD16_18090"/>
<feature type="domain" description="Major facilitator superfamily (MFS) profile" evidence="7">
    <location>
        <begin position="1"/>
        <end position="408"/>
    </location>
</feature>
<evidence type="ECO:0000256" key="4">
    <source>
        <dbReference type="ARBA" id="ARBA00023136"/>
    </source>
</evidence>
<keyword evidence="3 6" id="KW-1133">Transmembrane helix</keyword>
<evidence type="ECO:0000313" key="9">
    <source>
        <dbReference type="Proteomes" id="UP000292235"/>
    </source>
</evidence>
<gene>
    <name evidence="8" type="primary">garP</name>
    <name evidence="8" type="ORF">EKD16_18090</name>
</gene>
<feature type="transmembrane region" description="Helical" evidence="6">
    <location>
        <begin position="56"/>
        <end position="81"/>
    </location>
</feature>
<dbReference type="Gene3D" id="1.20.1250.20">
    <property type="entry name" value="MFS general substrate transporter like domains"/>
    <property type="match status" value="2"/>
</dbReference>
<dbReference type="PANTHER" id="PTHR23527">
    <property type="entry name" value="BLL3282 PROTEIN"/>
    <property type="match status" value="1"/>
</dbReference>
<organism evidence="8 9">
    <name type="scientific">Streptomonospora litoralis</name>
    <dbReference type="NCBI Taxonomy" id="2498135"/>
    <lineage>
        <taxon>Bacteria</taxon>
        <taxon>Bacillati</taxon>
        <taxon>Actinomycetota</taxon>
        <taxon>Actinomycetes</taxon>
        <taxon>Streptosporangiales</taxon>
        <taxon>Nocardiopsidaceae</taxon>
        <taxon>Streptomonospora</taxon>
    </lineage>
</organism>
<dbReference type="GO" id="GO:0005886">
    <property type="term" value="C:plasma membrane"/>
    <property type="evidence" value="ECO:0007669"/>
    <property type="project" value="UniProtKB-SubCell"/>
</dbReference>
<feature type="transmembrane region" description="Helical" evidence="6">
    <location>
        <begin position="26"/>
        <end position="44"/>
    </location>
</feature>
<protein>
    <submittedName>
        <fullName evidence="8">Putative galactarate transporter</fullName>
    </submittedName>
</protein>
<dbReference type="InterPro" id="IPR011701">
    <property type="entry name" value="MFS"/>
</dbReference>
<feature type="region of interest" description="Disordered" evidence="5">
    <location>
        <begin position="170"/>
        <end position="216"/>
    </location>
</feature>
<dbReference type="InterPro" id="IPR052952">
    <property type="entry name" value="MFS-Transporter"/>
</dbReference>
<dbReference type="SUPFAM" id="SSF103473">
    <property type="entry name" value="MFS general substrate transporter"/>
    <property type="match status" value="1"/>
</dbReference>
<evidence type="ECO:0000313" key="8">
    <source>
        <dbReference type="EMBL" id="QBI55382.1"/>
    </source>
</evidence>
<dbReference type="InterPro" id="IPR036259">
    <property type="entry name" value="MFS_trans_sf"/>
</dbReference>
<dbReference type="Proteomes" id="UP000292235">
    <property type="component" value="Chromosome"/>
</dbReference>
<accession>A0A4V0ZK13</accession>
<dbReference type="InterPro" id="IPR020846">
    <property type="entry name" value="MFS_dom"/>
</dbReference>
<evidence type="ECO:0000256" key="2">
    <source>
        <dbReference type="ARBA" id="ARBA00022692"/>
    </source>
</evidence>
<dbReference type="AlphaFoldDB" id="A0A4V0ZK13"/>
<feature type="transmembrane region" description="Helical" evidence="6">
    <location>
        <begin position="323"/>
        <end position="351"/>
    </location>
</feature>
<evidence type="ECO:0000256" key="3">
    <source>
        <dbReference type="ARBA" id="ARBA00022989"/>
    </source>
</evidence>
<dbReference type="PANTHER" id="PTHR23527:SF1">
    <property type="entry name" value="BLL3282 PROTEIN"/>
    <property type="match status" value="1"/>
</dbReference>
<name>A0A4V0ZK13_9ACTN</name>
<feature type="transmembrane region" description="Helical" evidence="6">
    <location>
        <begin position="226"/>
        <end position="252"/>
    </location>
</feature>
<evidence type="ECO:0000259" key="7">
    <source>
        <dbReference type="PROSITE" id="PS50850"/>
    </source>
</evidence>
<feature type="compositionally biased region" description="Basic and acidic residues" evidence="5">
    <location>
        <begin position="191"/>
        <end position="200"/>
    </location>
</feature>
<sequence length="415" mass="41740">MFGVPFVLPALREAYGLSIAQAGTLAGLPAFGLLVTLFGWGVVIDRYGERFTMTASLLLTALCLGLLGVVDGVFGVGAVLVGVGASGGPVNAAGGRLVMAWFDARRRGLAMGIRQMAQPVGMGASAALMPLVAEHWGFVAAMLLPAGLALVMVPPVVVFARPPERGAAAAAEVGPAAPPADGPTAATSDESANRDGRSEGPGRSAAASGAHSPTAFRSRSPYRHAAIWRLHAVSMLLGVPQFSMTTYALVYLVSVHGWAAPAAGALVGATMVPGALARPVLGVVSDRLGSRLRPVRVLAAASGTALVLLALSAGVLPAASVPLLLTCLVLAVAHNGLMFTAVAETAGLAWAGRAMAAQNSLQAVSNTLTPMLMGVVIHLWSIDAVYACAAAFCAAAAAVASLSLRPAQQAGAPAP</sequence>
<feature type="transmembrane region" description="Helical" evidence="6">
    <location>
        <begin position="386"/>
        <end position="404"/>
    </location>
</feature>
<evidence type="ECO:0000256" key="5">
    <source>
        <dbReference type="SAM" id="MobiDB-lite"/>
    </source>
</evidence>
<proteinExistence type="predicted"/>
<dbReference type="Pfam" id="PF07690">
    <property type="entry name" value="MFS_1"/>
    <property type="match status" value="1"/>
</dbReference>
<evidence type="ECO:0000256" key="6">
    <source>
        <dbReference type="SAM" id="Phobius"/>
    </source>
</evidence>
<feature type="transmembrane region" description="Helical" evidence="6">
    <location>
        <begin position="258"/>
        <end position="276"/>
    </location>
</feature>
<dbReference type="EMBL" id="CP036455">
    <property type="protein sequence ID" value="QBI55382.1"/>
    <property type="molecule type" value="Genomic_DNA"/>
</dbReference>
<dbReference type="PROSITE" id="PS50850">
    <property type="entry name" value="MFS"/>
    <property type="match status" value="1"/>
</dbReference>
<keyword evidence="2 6" id="KW-0812">Transmembrane</keyword>
<keyword evidence="9" id="KW-1185">Reference proteome</keyword>
<feature type="transmembrane region" description="Helical" evidence="6">
    <location>
        <begin position="297"/>
        <end position="317"/>
    </location>
</feature>